<name>A0A848QSD5_9SPHN</name>
<reference evidence="2 3" key="1">
    <citation type="submission" date="2020-04" db="EMBL/GenBank/DDBJ databases">
        <authorList>
            <person name="Liu A."/>
        </authorList>
    </citation>
    <scope>NUCLEOTIDE SEQUENCE [LARGE SCALE GENOMIC DNA]</scope>
    <source>
        <strain evidence="2 3">RZ02</strain>
    </source>
</reference>
<gene>
    <name evidence="2" type="ORF">HKD42_08090</name>
</gene>
<dbReference type="EMBL" id="JABCRE010000003">
    <property type="protein sequence ID" value="NMW32018.1"/>
    <property type="molecule type" value="Genomic_DNA"/>
</dbReference>
<evidence type="ECO:0000259" key="1">
    <source>
        <dbReference type="Pfam" id="PF16586"/>
    </source>
</evidence>
<accession>A0A848QSD5</accession>
<feature type="domain" description="DUF5060" evidence="1">
    <location>
        <begin position="12"/>
        <end position="76"/>
    </location>
</feature>
<proteinExistence type="predicted"/>
<dbReference type="Pfam" id="PF16586">
    <property type="entry name" value="DUF5060"/>
    <property type="match status" value="1"/>
</dbReference>
<dbReference type="Gene3D" id="3.20.20.80">
    <property type="entry name" value="Glycosidases"/>
    <property type="match status" value="1"/>
</dbReference>
<keyword evidence="3" id="KW-1185">Reference proteome</keyword>
<dbReference type="Proteomes" id="UP000561181">
    <property type="component" value="Unassembled WGS sequence"/>
</dbReference>
<evidence type="ECO:0000313" key="3">
    <source>
        <dbReference type="Proteomes" id="UP000561181"/>
    </source>
</evidence>
<dbReference type="Gene3D" id="2.60.40.10">
    <property type="entry name" value="Immunoglobulins"/>
    <property type="match status" value="1"/>
</dbReference>
<dbReference type="RefSeq" id="WP_170012315.1">
    <property type="nucleotide sequence ID" value="NZ_JABCRE010000003.1"/>
</dbReference>
<evidence type="ECO:0000313" key="2">
    <source>
        <dbReference type="EMBL" id="NMW32018.1"/>
    </source>
</evidence>
<organism evidence="2 3">
    <name type="scientific">Pontixanthobacter rizhaonensis</name>
    <dbReference type="NCBI Taxonomy" id="2730337"/>
    <lineage>
        <taxon>Bacteria</taxon>
        <taxon>Pseudomonadati</taxon>
        <taxon>Pseudomonadota</taxon>
        <taxon>Alphaproteobacteria</taxon>
        <taxon>Sphingomonadales</taxon>
        <taxon>Erythrobacteraceae</taxon>
        <taxon>Pontixanthobacter</taxon>
    </lineage>
</organism>
<dbReference type="InterPro" id="IPR032260">
    <property type="entry name" value="DUF5060"/>
</dbReference>
<sequence length="785" mass="87987">MTLKIEGPQLDERSDRNPFADVRLEWRLTHGDKSWVVPGYFAGCDNAADSGCTGGQVWRAHFVPPYEGEYDWEVDFRSGRDMAIAPSPGQRLDGHGAAGGFTVSGQPADPIRARGLLQYTGENYYRYAGDDSVFFKFGPDAPENMLAYSDFDATPSFKGFRKNWQAHASDLKPDGESYLWGNDRRGTGLLGMFDYLADAGANSVSMLLWNAGGDDRNVFPHLMGVPAQQYEAMEPRAQWQDGLVQDRFDLSKLDQWQRALSYADKRGLHLHFKLQETENDSFMDGGALGRTRKLYLREMVARFGHFLALTWNLGEENVQHPGDVRHMAAYLEALDPYDHPLVLHSYPDQKQRYRALLGPDTALNGLSLQGRQDDISDLRFDVITWSNNAKLAGKPLVMAYDEPGRADGGAGVDPDYPQERLPSKREIVLDPDLFLRDGLWNALTAGANGVEAYYGYKTGCSDLDCQDHRTRARLWREGRVALDFFRDHVGDRVLEMTPSDHLTMARDDYVLAQPGEFYVIVPGEEEIVLATGGIEGEFSVRWFDRVQGGALQIGSLDQVKNHRRRTKIGQPPSGGSGKWIAVVERLDTGILVEAESFKSQRLNDVRSWCRSADCPAGWNREGAEDYIALVPDTRKSHDDKLVRGENFSGQPGKMAIVSYDVDFPSAGRWYLWVRVHALGSEDNGIHAGLNGEWPESGARVQYCEGRGRWHWDSRQRTRDQHCGVPGGLWLDVPSAGTHTVEFSMREDGFVFDAFYLTRSPYFPEPLKKANEAAIAAAKPKSKKGH</sequence>
<comment type="caution">
    <text evidence="2">The sequence shown here is derived from an EMBL/GenBank/DDBJ whole genome shotgun (WGS) entry which is preliminary data.</text>
</comment>
<protein>
    <submittedName>
        <fullName evidence="2">DUF5060 domain-containing protein</fullName>
    </submittedName>
</protein>
<dbReference type="InterPro" id="IPR013783">
    <property type="entry name" value="Ig-like_fold"/>
</dbReference>
<dbReference type="AlphaFoldDB" id="A0A848QSD5"/>